<dbReference type="RefSeq" id="WP_101624883.1">
    <property type="nucleotide sequence ID" value="NZ_FXZC01000010.1"/>
</dbReference>
<dbReference type="Proteomes" id="UP000234333">
    <property type="component" value="Unassembled WGS sequence"/>
</dbReference>
<feature type="region of interest" description="Disordered" evidence="1">
    <location>
        <begin position="1"/>
        <end position="69"/>
    </location>
</feature>
<accession>A0A2H1KH79</accession>
<name>A0A2H1KH79_9MICO</name>
<dbReference type="EMBL" id="FXZC01000010">
    <property type="protein sequence ID" value="SMX98934.1"/>
    <property type="molecule type" value="Genomic_DNA"/>
</dbReference>
<reference evidence="2 3" key="1">
    <citation type="submission" date="2017-03" db="EMBL/GenBank/DDBJ databases">
        <authorList>
            <person name="Afonso C.L."/>
            <person name="Miller P.J."/>
            <person name="Scott M.A."/>
            <person name="Spackman E."/>
            <person name="Goraichik I."/>
            <person name="Dimitrov K.M."/>
            <person name="Suarez D.L."/>
            <person name="Swayne D.E."/>
        </authorList>
    </citation>
    <scope>NUCLEOTIDE SEQUENCE [LARGE SCALE GENOMIC DNA]</scope>
    <source>
        <strain evidence="2 3">CIP 102111</strain>
    </source>
</reference>
<evidence type="ECO:0000313" key="2">
    <source>
        <dbReference type="EMBL" id="SMX98934.1"/>
    </source>
</evidence>
<feature type="compositionally biased region" description="Basic and acidic residues" evidence="1">
    <location>
        <begin position="11"/>
        <end position="34"/>
    </location>
</feature>
<gene>
    <name evidence="2" type="ORF">BC102111_03283</name>
</gene>
<proteinExistence type="predicted"/>
<protein>
    <submittedName>
        <fullName evidence="2">Uncharacterized protein</fullName>
    </submittedName>
</protein>
<evidence type="ECO:0000313" key="3">
    <source>
        <dbReference type="Proteomes" id="UP000234333"/>
    </source>
</evidence>
<feature type="compositionally biased region" description="Basic residues" evidence="1">
    <location>
        <begin position="1"/>
        <end position="10"/>
    </location>
</feature>
<organism evidence="2 3">
    <name type="scientific">Brevibacterium casei CIP 102111</name>
    <dbReference type="NCBI Taxonomy" id="1255625"/>
    <lineage>
        <taxon>Bacteria</taxon>
        <taxon>Bacillati</taxon>
        <taxon>Actinomycetota</taxon>
        <taxon>Actinomycetes</taxon>
        <taxon>Micrococcales</taxon>
        <taxon>Brevibacteriaceae</taxon>
        <taxon>Brevibacterium</taxon>
    </lineage>
</organism>
<sequence>MGKYVKKTGQRRQEERRLSVRAEQRDPPDYDKLTELLIRLSLRQSSTPGDRTAPEATRHPGTMSRPGVE</sequence>
<dbReference type="GeneID" id="99773552"/>
<evidence type="ECO:0000256" key="1">
    <source>
        <dbReference type="SAM" id="MobiDB-lite"/>
    </source>
</evidence>
<dbReference type="AlphaFoldDB" id="A0A2H1KH79"/>